<dbReference type="PANTHER" id="PTHR33103:SF27">
    <property type="entry name" value="OS04G0594700 PROTEIN"/>
    <property type="match status" value="1"/>
</dbReference>
<protein>
    <recommendedName>
        <fullName evidence="3">DUF674 family protein</fullName>
    </recommendedName>
</protein>
<dbReference type="Proteomes" id="UP001152523">
    <property type="component" value="Unassembled WGS sequence"/>
</dbReference>
<sequence>MVAVKKEPVVVPLKLLIDEKNNRVLAAEANKDFVEILFSFLTFPMGTIIRLITSAKDEPTASVTIGCMNKLYTGIQNLSSEYWQTEYCKNMLLNPRNHLAQYCKKLKINIDDSGSELSYACNYQGCPYHSMYRNVRCLCGRGMTTQEKPSVDSSSSSNQGAAFLTGGIEFLISDDLQVRPASPAVFAELIPDLGSGDCSAMPIREMHLDVSKAQLICLLACALVSESPLSDVFLAKRQAGSGIAGIQMKQLKLGTTFSSSPAAVQVNQNGPNMKLKVTCVKSSKEILFGEATDEFFDFLCTFLTTPIGSMISVLEGKSGLTCMDNLYKSVVYLDHKWFWLSKKDLLNPGIAKHHNCKTQPLISISPSSYSSSSYLINPRGRDNFSVEPSAFLVPDDLDVKPLSGASSFLLLKGLGIPFSQTEVQWVTVGTKEALSLLKAALTSPSSALTNGLGPFLQKHTP</sequence>
<dbReference type="Pfam" id="PF05056">
    <property type="entry name" value="DUF674"/>
    <property type="match status" value="1"/>
</dbReference>
<evidence type="ECO:0000313" key="2">
    <source>
        <dbReference type="Proteomes" id="UP001152523"/>
    </source>
</evidence>
<organism evidence="1 2">
    <name type="scientific">Cuscuta epithymum</name>
    <dbReference type="NCBI Taxonomy" id="186058"/>
    <lineage>
        <taxon>Eukaryota</taxon>
        <taxon>Viridiplantae</taxon>
        <taxon>Streptophyta</taxon>
        <taxon>Embryophyta</taxon>
        <taxon>Tracheophyta</taxon>
        <taxon>Spermatophyta</taxon>
        <taxon>Magnoliopsida</taxon>
        <taxon>eudicotyledons</taxon>
        <taxon>Gunneridae</taxon>
        <taxon>Pentapetalae</taxon>
        <taxon>asterids</taxon>
        <taxon>lamiids</taxon>
        <taxon>Solanales</taxon>
        <taxon>Convolvulaceae</taxon>
        <taxon>Cuscuteae</taxon>
        <taxon>Cuscuta</taxon>
        <taxon>Cuscuta subgen. Cuscuta</taxon>
    </lineage>
</organism>
<keyword evidence="2" id="KW-1185">Reference proteome</keyword>
<accession>A0AAV0CQB1</accession>
<reference evidence="1" key="1">
    <citation type="submission" date="2022-07" db="EMBL/GenBank/DDBJ databases">
        <authorList>
            <person name="Macas J."/>
            <person name="Novak P."/>
            <person name="Neumann P."/>
        </authorList>
    </citation>
    <scope>NUCLEOTIDE SEQUENCE</scope>
</reference>
<dbReference type="PANTHER" id="PTHR33103">
    <property type="entry name" value="OS01G0153900 PROTEIN"/>
    <property type="match status" value="1"/>
</dbReference>
<gene>
    <name evidence="1" type="ORF">CEPIT_LOCUS7926</name>
</gene>
<dbReference type="EMBL" id="CAMAPF010000037">
    <property type="protein sequence ID" value="CAH9081939.1"/>
    <property type="molecule type" value="Genomic_DNA"/>
</dbReference>
<name>A0AAV0CQB1_9ASTE</name>
<comment type="caution">
    <text evidence="1">The sequence shown here is derived from an EMBL/GenBank/DDBJ whole genome shotgun (WGS) entry which is preliminary data.</text>
</comment>
<proteinExistence type="predicted"/>
<evidence type="ECO:0008006" key="3">
    <source>
        <dbReference type="Google" id="ProtNLM"/>
    </source>
</evidence>
<dbReference type="InterPro" id="IPR007750">
    <property type="entry name" value="DUF674"/>
</dbReference>
<dbReference type="AlphaFoldDB" id="A0AAV0CQB1"/>
<evidence type="ECO:0000313" key="1">
    <source>
        <dbReference type="EMBL" id="CAH9081939.1"/>
    </source>
</evidence>